<reference evidence="1 2" key="1">
    <citation type="submission" date="2018-08" db="EMBL/GenBank/DDBJ databases">
        <authorList>
            <person name="Laetsch R D."/>
            <person name="Stevens L."/>
            <person name="Kumar S."/>
            <person name="Blaxter L. M."/>
        </authorList>
    </citation>
    <scope>NUCLEOTIDE SEQUENCE [LARGE SCALE GENOMIC DNA]</scope>
</reference>
<dbReference type="Proteomes" id="UP000276991">
    <property type="component" value="Unassembled WGS sequence"/>
</dbReference>
<name>A0A498ST03_ACAVI</name>
<dbReference type="AlphaFoldDB" id="A0A498ST03"/>
<feature type="non-terminal residue" evidence="1">
    <location>
        <position position="1"/>
    </location>
</feature>
<dbReference type="Gene3D" id="1.25.40.20">
    <property type="entry name" value="Ankyrin repeat-containing domain"/>
    <property type="match status" value="1"/>
</dbReference>
<proteinExistence type="predicted"/>
<evidence type="ECO:0000313" key="1">
    <source>
        <dbReference type="EMBL" id="VBB35443.1"/>
    </source>
</evidence>
<dbReference type="OrthoDB" id="5844877at2759"/>
<gene>
    <name evidence="1" type="ORF">NAV_LOCUS10234</name>
</gene>
<evidence type="ECO:0000313" key="2">
    <source>
        <dbReference type="Proteomes" id="UP000276991"/>
    </source>
</evidence>
<keyword evidence="2" id="KW-1185">Reference proteome</keyword>
<dbReference type="InterPro" id="IPR002110">
    <property type="entry name" value="Ankyrin_rpt"/>
</dbReference>
<dbReference type="Pfam" id="PF12796">
    <property type="entry name" value="Ank_2"/>
    <property type="match status" value="1"/>
</dbReference>
<protein>
    <recommendedName>
        <fullName evidence="3">ANK_REP_REGION domain-containing protein</fullName>
    </recommendedName>
</protein>
<organism evidence="1 2">
    <name type="scientific">Acanthocheilonema viteae</name>
    <name type="common">Filarial nematode worm</name>
    <name type="synonym">Dipetalonema viteae</name>
    <dbReference type="NCBI Taxonomy" id="6277"/>
    <lineage>
        <taxon>Eukaryota</taxon>
        <taxon>Metazoa</taxon>
        <taxon>Ecdysozoa</taxon>
        <taxon>Nematoda</taxon>
        <taxon>Chromadorea</taxon>
        <taxon>Rhabditida</taxon>
        <taxon>Spirurina</taxon>
        <taxon>Spiruromorpha</taxon>
        <taxon>Filarioidea</taxon>
        <taxon>Onchocercidae</taxon>
        <taxon>Acanthocheilonema</taxon>
    </lineage>
</organism>
<evidence type="ECO:0008006" key="3">
    <source>
        <dbReference type="Google" id="ProtNLM"/>
    </source>
</evidence>
<dbReference type="EMBL" id="UPTC01005952">
    <property type="protein sequence ID" value="VBB35443.1"/>
    <property type="molecule type" value="Genomic_DNA"/>
</dbReference>
<dbReference type="SUPFAM" id="SSF48403">
    <property type="entry name" value="Ankyrin repeat"/>
    <property type="match status" value="1"/>
</dbReference>
<accession>A0A498ST03</accession>
<sequence length="183" mass="21507">DMTPLDRPSPPMRRHVHRARMNVWEEEEGKAAKTMKCSTNKEIFFFLILELMNAKFLEAIDLLRDNNVTQFEKLIKQFPQLLEIRRRGRSLLTYALLYDRLRALQIISKRLSSSFDGEESSESALHWVAKFDARKCCKYLLGLPRQYSEIPWIVVKNNRQITPIHIAAHFGHVKILKVLFINV</sequence>
<dbReference type="InterPro" id="IPR036770">
    <property type="entry name" value="Ankyrin_rpt-contain_sf"/>
</dbReference>
<dbReference type="STRING" id="6277.A0A498ST03"/>